<feature type="transmembrane region" description="Helical" evidence="13">
    <location>
        <begin position="182"/>
        <end position="208"/>
    </location>
</feature>
<sequence>MKQKSLLKVAAMTSPYIFGTKKESVRNPELTGYEGKYLQLILNVLDVDFELIRPPDNEIGRKTTDGNWTGLIGMVQRGEADFSLGSLFMTNQRNEAVSFSTPYTVTGVTFVLRKPRYEFSNFAYVYPFDVLTWLLILFSLVIISALFFVIIRQKISFSRIFLATYGSIINQPMILPKEQKNWNWLFGLWLLFVAVLSLCYTVCLLSFLSIPFEKNTITTFQQLSVAVQKGTHRVLPPKGSFIIDYLATSEVDYLRIIGREIIRNNWYFDVTDMLSTVTSRRDIVHLDSRHELEFYFAGHKFWGDYIISSEDIGVSPIGFALRKNCSFAEKLNSIISRTRDAGLFEKFMKNESLKLRMDVSDVLAESKTPKQLSINNLMGVFLISLIGISCSIVVLIFEIIFYNFSKCKRIMKSEM</sequence>
<dbReference type="AlphaFoldDB" id="A0A4Y2HHP0"/>
<evidence type="ECO:0000256" key="4">
    <source>
        <dbReference type="ARBA" id="ARBA00022475"/>
    </source>
</evidence>
<evidence type="ECO:0000256" key="1">
    <source>
        <dbReference type="ARBA" id="ARBA00004651"/>
    </source>
</evidence>
<dbReference type="InterPro" id="IPR001320">
    <property type="entry name" value="Iontro_rcpt_C"/>
</dbReference>
<dbReference type="InterPro" id="IPR052192">
    <property type="entry name" value="Insect_Ionotropic_Sensory_Rcpt"/>
</dbReference>
<keyword evidence="8 13" id="KW-0472">Membrane</keyword>
<feature type="transmembrane region" description="Helical" evidence="13">
    <location>
        <begin position="130"/>
        <end position="151"/>
    </location>
</feature>
<feature type="domain" description="Ionotropic glutamate receptor L-glutamate and glycine-binding" evidence="14">
    <location>
        <begin position="15"/>
        <end position="77"/>
    </location>
</feature>
<comment type="similarity">
    <text evidence="2">Belongs to the glutamate-gated ion channel (TC 1.A.10.1) family.</text>
</comment>
<dbReference type="Gene3D" id="3.40.190.10">
    <property type="entry name" value="Periplasmic binding protein-like II"/>
    <property type="match status" value="1"/>
</dbReference>
<evidence type="ECO:0000313" key="16">
    <source>
        <dbReference type="Proteomes" id="UP000499080"/>
    </source>
</evidence>
<dbReference type="Pfam" id="PF10613">
    <property type="entry name" value="Lig_chan-Glu_bd"/>
    <property type="match status" value="1"/>
</dbReference>
<evidence type="ECO:0000256" key="9">
    <source>
        <dbReference type="ARBA" id="ARBA00023170"/>
    </source>
</evidence>
<keyword evidence="11" id="KW-1071">Ligand-gated ion channel</keyword>
<gene>
    <name evidence="15" type="primary">KBP_0</name>
    <name evidence="15" type="ORF">AVEN_157112_1</name>
</gene>
<dbReference type="EMBL" id="BGPR01001948">
    <property type="protein sequence ID" value="GBM64862.1"/>
    <property type="molecule type" value="Genomic_DNA"/>
</dbReference>
<comment type="caution">
    <text evidence="15">The sequence shown here is derived from an EMBL/GenBank/DDBJ whole genome shotgun (WGS) entry which is preliminary data.</text>
</comment>
<keyword evidence="6 13" id="KW-1133">Transmembrane helix</keyword>
<evidence type="ECO:0000256" key="13">
    <source>
        <dbReference type="SAM" id="Phobius"/>
    </source>
</evidence>
<keyword evidence="9 15" id="KW-0675">Receptor</keyword>
<dbReference type="GO" id="GO:0015276">
    <property type="term" value="F:ligand-gated monoatomic ion channel activity"/>
    <property type="evidence" value="ECO:0007669"/>
    <property type="project" value="InterPro"/>
</dbReference>
<keyword evidence="5 13" id="KW-0812">Transmembrane</keyword>
<keyword evidence="12" id="KW-0407">Ion channel</keyword>
<keyword evidence="10" id="KW-0325">Glycoprotein</keyword>
<dbReference type="Proteomes" id="UP000499080">
    <property type="component" value="Unassembled WGS sequence"/>
</dbReference>
<dbReference type="PANTHER" id="PTHR42643:SF24">
    <property type="entry name" value="IONOTROPIC RECEPTOR 60A"/>
    <property type="match status" value="1"/>
</dbReference>
<accession>A0A4Y2HHP0</accession>
<dbReference type="GO" id="GO:0050906">
    <property type="term" value="P:detection of stimulus involved in sensory perception"/>
    <property type="evidence" value="ECO:0007669"/>
    <property type="project" value="UniProtKB-ARBA"/>
</dbReference>
<dbReference type="SUPFAM" id="SSF53850">
    <property type="entry name" value="Periplasmic binding protein-like II"/>
    <property type="match status" value="1"/>
</dbReference>
<keyword evidence="16" id="KW-1185">Reference proteome</keyword>
<evidence type="ECO:0000256" key="5">
    <source>
        <dbReference type="ARBA" id="ARBA00022692"/>
    </source>
</evidence>
<dbReference type="Pfam" id="PF00060">
    <property type="entry name" value="Lig_chan"/>
    <property type="match status" value="1"/>
</dbReference>
<dbReference type="PANTHER" id="PTHR42643">
    <property type="entry name" value="IONOTROPIC RECEPTOR 20A-RELATED"/>
    <property type="match status" value="1"/>
</dbReference>
<evidence type="ECO:0000259" key="14">
    <source>
        <dbReference type="SMART" id="SM00918"/>
    </source>
</evidence>
<evidence type="ECO:0000256" key="3">
    <source>
        <dbReference type="ARBA" id="ARBA00022448"/>
    </source>
</evidence>
<keyword evidence="4" id="KW-1003">Cell membrane</keyword>
<feature type="transmembrane region" description="Helical" evidence="13">
    <location>
        <begin position="377"/>
        <end position="402"/>
    </location>
</feature>
<evidence type="ECO:0000256" key="10">
    <source>
        <dbReference type="ARBA" id="ARBA00023180"/>
    </source>
</evidence>
<evidence type="ECO:0000313" key="15">
    <source>
        <dbReference type="EMBL" id="GBM64862.1"/>
    </source>
</evidence>
<keyword evidence="7" id="KW-0406">Ion transport</keyword>
<reference evidence="15 16" key="1">
    <citation type="journal article" date="2019" name="Sci. Rep.">
        <title>Orb-weaving spider Araneus ventricosus genome elucidates the spidroin gene catalogue.</title>
        <authorList>
            <person name="Kono N."/>
            <person name="Nakamura H."/>
            <person name="Ohtoshi R."/>
            <person name="Moran D.A.P."/>
            <person name="Shinohara A."/>
            <person name="Yoshida Y."/>
            <person name="Fujiwara M."/>
            <person name="Mori M."/>
            <person name="Tomita M."/>
            <person name="Arakawa K."/>
        </authorList>
    </citation>
    <scope>NUCLEOTIDE SEQUENCE [LARGE SCALE GENOMIC DNA]</scope>
</reference>
<evidence type="ECO:0000256" key="12">
    <source>
        <dbReference type="ARBA" id="ARBA00023303"/>
    </source>
</evidence>
<evidence type="ECO:0000256" key="7">
    <source>
        <dbReference type="ARBA" id="ARBA00023065"/>
    </source>
</evidence>
<dbReference type="OrthoDB" id="7739311at2759"/>
<evidence type="ECO:0000256" key="11">
    <source>
        <dbReference type="ARBA" id="ARBA00023286"/>
    </source>
</evidence>
<evidence type="ECO:0000256" key="2">
    <source>
        <dbReference type="ARBA" id="ARBA00008685"/>
    </source>
</evidence>
<comment type="subcellular location">
    <subcellularLocation>
        <location evidence="1">Cell membrane</location>
        <topology evidence="1">Multi-pass membrane protein</topology>
    </subcellularLocation>
</comment>
<dbReference type="Gene3D" id="1.10.287.70">
    <property type="match status" value="1"/>
</dbReference>
<proteinExistence type="inferred from homology"/>
<dbReference type="SMART" id="SM00918">
    <property type="entry name" value="Lig_chan-Glu_bd"/>
    <property type="match status" value="1"/>
</dbReference>
<dbReference type="InterPro" id="IPR019594">
    <property type="entry name" value="Glu/Gly-bd"/>
</dbReference>
<name>A0A4Y2HHP0_ARAVE</name>
<evidence type="ECO:0000256" key="8">
    <source>
        <dbReference type="ARBA" id="ARBA00023136"/>
    </source>
</evidence>
<dbReference type="GO" id="GO:0005886">
    <property type="term" value="C:plasma membrane"/>
    <property type="evidence" value="ECO:0007669"/>
    <property type="project" value="UniProtKB-SubCell"/>
</dbReference>
<protein>
    <submittedName>
        <fullName evidence="15">Putative glutamate receptor</fullName>
    </submittedName>
</protein>
<organism evidence="15 16">
    <name type="scientific">Araneus ventricosus</name>
    <name type="common">Orbweaver spider</name>
    <name type="synonym">Epeira ventricosa</name>
    <dbReference type="NCBI Taxonomy" id="182803"/>
    <lineage>
        <taxon>Eukaryota</taxon>
        <taxon>Metazoa</taxon>
        <taxon>Ecdysozoa</taxon>
        <taxon>Arthropoda</taxon>
        <taxon>Chelicerata</taxon>
        <taxon>Arachnida</taxon>
        <taxon>Araneae</taxon>
        <taxon>Araneomorphae</taxon>
        <taxon>Entelegynae</taxon>
        <taxon>Araneoidea</taxon>
        <taxon>Araneidae</taxon>
        <taxon>Araneus</taxon>
    </lineage>
</organism>
<keyword evidence="3" id="KW-0813">Transport</keyword>
<evidence type="ECO:0000256" key="6">
    <source>
        <dbReference type="ARBA" id="ARBA00022989"/>
    </source>
</evidence>